<sequence>MIRKGIQRLLQKVEGVKEKIKGKDNKAKGHVYSSRIMVIAPMTLALALPEMSPEGAISEVLAPPQPVIVKDEIFSTAQGSSHSVAPYDQEDLAAIDGVIRPAFPRSLSAEMIHEERSQLERHLRHERLSQRGVKLTTTILGKKRSTALAAWESLEERAQKEAKTDLPVMPKTSEGAERESWAKRREFGSFKTTIPTKPVPVRDEEFCDERWDKPVQERIVIKTSFRLRRRLNSKVASITQPTQAPIRRGFRFWLRDGVDPTVDTSYPHLYGQDRPGMKKTVHPRPWDTVLVTSVRPPRVVPREVYREFTRAAWYYFPRGFKDNDEEYAAYQQWLDAKKETQP</sequence>
<protein>
    <submittedName>
        <fullName evidence="1">Uncharacterized protein</fullName>
    </submittedName>
</protein>
<proteinExistence type="predicted"/>
<evidence type="ECO:0000313" key="1">
    <source>
        <dbReference type="EMBL" id="KAK6334848.1"/>
    </source>
</evidence>
<dbReference type="Proteomes" id="UP001313282">
    <property type="component" value="Unassembled WGS sequence"/>
</dbReference>
<accession>A0AAN8MXN1</accession>
<organism evidence="1 2">
    <name type="scientific">Orbilia javanica</name>
    <dbReference type="NCBI Taxonomy" id="47235"/>
    <lineage>
        <taxon>Eukaryota</taxon>
        <taxon>Fungi</taxon>
        <taxon>Dikarya</taxon>
        <taxon>Ascomycota</taxon>
        <taxon>Pezizomycotina</taxon>
        <taxon>Orbiliomycetes</taxon>
        <taxon>Orbiliales</taxon>
        <taxon>Orbiliaceae</taxon>
        <taxon>Orbilia</taxon>
    </lineage>
</organism>
<comment type="caution">
    <text evidence="1">The sequence shown here is derived from an EMBL/GenBank/DDBJ whole genome shotgun (WGS) entry which is preliminary data.</text>
</comment>
<reference evidence="1 2" key="1">
    <citation type="submission" date="2019-10" db="EMBL/GenBank/DDBJ databases">
        <authorList>
            <person name="Palmer J.M."/>
        </authorList>
    </citation>
    <scope>NUCLEOTIDE SEQUENCE [LARGE SCALE GENOMIC DNA]</scope>
    <source>
        <strain evidence="1 2">TWF718</strain>
    </source>
</reference>
<keyword evidence="2" id="KW-1185">Reference proteome</keyword>
<name>A0AAN8MXN1_9PEZI</name>
<dbReference type="EMBL" id="JAVHNR010000008">
    <property type="protein sequence ID" value="KAK6334848.1"/>
    <property type="molecule type" value="Genomic_DNA"/>
</dbReference>
<dbReference type="AlphaFoldDB" id="A0AAN8MXN1"/>
<gene>
    <name evidence="1" type="ORF">TWF718_010293</name>
</gene>
<evidence type="ECO:0000313" key="2">
    <source>
        <dbReference type="Proteomes" id="UP001313282"/>
    </source>
</evidence>